<name>A0A810QFE9_9FIRM</name>
<feature type="compositionally biased region" description="Polar residues" evidence="1">
    <location>
        <begin position="79"/>
        <end position="93"/>
    </location>
</feature>
<keyword evidence="3" id="KW-1185">Reference proteome</keyword>
<dbReference type="EMBL" id="AP023420">
    <property type="protein sequence ID" value="BCK84586.1"/>
    <property type="molecule type" value="Genomic_DNA"/>
</dbReference>
<dbReference type="KEGG" id="pfaa:MM59RIKEN_19050"/>
<reference evidence="2" key="1">
    <citation type="submission" date="2020-09" db="EMBL/GenBank/DDBJ databases">
        <title>New species isolated from human feces.</title>
        <authorList>
            <person name="Kitahara M."/>
            <person name="Shigeno Y."/>
            <person name="Shime M."/>
            <person name="Matsumoto Y."/>
            <person name="Nakamura S."/>
            <person name="Motooka D."/>
            <person name="Fukuoka S."/>
            <person name="Nishikawa H."/>
            <person name="Benno Y."/>
        </authorList>
    </citation>
    <scope>NUCLEOTIDE SEQUENCE</scope>
    <source>
        <strain evidence="2">MM59</strain>
    </source>
</reference>
<protein>
    <submittedName>
        <fullName evidence="2">Uncharacterized protein</fullName>
    </submittedName>
</protein>
<dbReference type="AlphaFoldDB" id="A0A810QFE9"/>
<feature type="compositionally biased region" description="Polar residues" evidence="1">
    <location>
        <begin position="57"/>
        <end position="71"/>
    </location>
</feature>
<evidence type="ECO:0000313" key="3">
    <source>
        <dbReference type="Proteomes" id="UP000679848"/>
    </source>
</evidence>
<sequence>MAASRVRGEVMRAMRGRRIGYQPKKSMTIAISRSAASSSANRDVAAQAIPAARGPHSSKTGSNAAIASTGAQKVARGSSPPQQQNDHGQSGQHPAQGHPAAGVHSGIS</sequence>
<organism evidence="2 3">
    <name type="scientific">Pusillibacter faecalis</name>
    <dbReference type="NCBI Taxonomy" id="2714358"/>
    <lineage>
        <taxon>Bacteria</taxon>
        <taxon>Bacillati</taxon>
        <taxon>Bacillota</taxon>
        <taxon>Clostridia</taxon>
        <taxon>Eubacteriales</taxon>
        <taxon>Oscillospiraceae</taxon>
        <taxon>Pusillibacter</taxon>
    </lineage>
</organism>
<accession>A0A810QFE9</accession>
<dbReference type="Proteomes" id="UP000679848">
    <property type="component" value="Chromosome"/>
</dbReference>
<evidence type="ECO:0000256" key="1">
    <source>
        <dbReference type="SAM" id="MobiDB-lite"/>
    </source>
</evidence>
<proteinExistence type="predicted"/>
<feature type="region of interest" description="Disordered" evidence="1">
    <location>
        <begin position="32"/>
        <end position="108"/>
    </location>
</feature>
<evidence type="ECO:0000313" key="2">
    <source>
        <dbReference type="EMBL" id="BCK84586.1"/>
    </source>
</evidence>
<gene>
    <name evidence="2" type="ORF">MM59RIKEN_19050</name>
</gene>
<feature type="compositionally biased region" description="Low complexity" evidence="1">
    <location>
        <begin position="32"/>
        <end position="46"/>
    </location>
</feature>